<evidence type="ECO:0000313" key="2">
    <source>
        <dbReference type="EMBL" id="AND28778.1"/>
    </source>
</evidence>
<accession>A0A160LL49</accession>
<gene>
    <name evidence="2" type="ORF">ATN07_34305</name>
</gene>
<keyword evidence="1" id="KW-0812">Transmembrane</keyword>
<reference evidence="2" key="1">
    <citation type="journal article" date="2017" name="Res. Microbiol.">
        <title>Comparative genomics of extrachromosomal elements in Bacillus thuringiensis subsp. israelensis.</title>
        <authorList>
            <person name="Bolotin A."/>
            <person name="Gillis A."/>
            <person name="Sanchis V."/>
            <person name="Nielsen-LeRoux C."/>
            <person name="Mahillon J."/>
            <person name="Lereclus D."/>
            <person name="Sorokin A."/>
        </authorList>
    </citation>
    <scope>NUCLEOTIDE SEQUENCE</scope>
    <source>
        <strain evidence="2">AM65-52</strain>
        <plasmid evidence="2">pAM65-52-5-100K</plasmid>
    </source>
</reference>
<dbReference type="RefSeq" id="WP_000919693.1">
    <property type="nucleotide sequence ID" value="NZ_CP013280.1"/>
</dbReference>
<feature type="transmembrane region" description="Helical" evidence="1">
    <location>
        <begin position="84"/>
        <end position="105"/>
    </location>
</feature>
<geneLocation type="plasmid" evidence="2">
    <name>pAM65-52-5-100K</name>
</geneLocation>
<name>A0A160LL49_BACTI</name>
<dbReference type="EMBL" id="CP013280">
    <property type="protein sequence ID" value="AND28778.1"/>
    <property type="molecule type" value="Genomic_DNA"/>
</dbReference>
<organism evidence="2">
    <name type="scientific">Bacillus thuringiensis subsp. israelensis</name>
    <dbReference type="NCBI Taxonomy" id="1430"/>
    <lineage>
        <taxon>Bacteria</taxon>
        <taxon>Bacillati</taxon>
        <taxon>Bacillota</taxon>
        <taxon>Bacilli</taxon>
        <taxon>Bacillales</taxon>
        <taxon>Bacillaceae</taxon>
        <taxon>Bacillus</taxon>
        <taxon>Bacillus cereus group</taxon>
    </lineage>
</organism>
<keyword evidence="1" id="KW-0472">Membrane</keyword>
<feature type="transmembrane region" description="Helical" evidence="1">
    <location>
        <begin position="45"/>
        <end position="64"/>
    </location>
</feature>
<keyword evidence="1" id="KW-1133">Transmembrane helix</keyword>
<keyword evidence="2" id="KW-0614">Plasmid</keyword>
<sequence>MLKRKETISFQAFMDQSYKKKKQTKIYSIGPISPFAFFHMSSPLIHTYVALGIVGGLTIGAVLLEKYLVRNDYVFASNLLSNGLYYGVRIGGIGFIGYAFIRILLML</sequence>
<evidence type="ECO:0000256" key="1">
    <source>
        <dbReference type="SAM" id="Phobius"/>
    </source>
</evidence>
<dbReference type="AlphaFoldDB" id="A0A160LL49"/>
<protein>
    <submittedName>
        <fullName evidence="2">Uncharacterized protein</fullName>
    </submittedName>
</protein>
<proteinExistence type="predicted"/>